<feature type="domain" description="HTH cro/C1-type" evidence="1">
    <location>
        <begin position="27"/>
        <end position="80"/>
    </location>
</feature>
<sequence>MRQRNGLINAVVCKRSSIVGSSFGDRLRQERLARSLTQTELGGALYSASYISLLENGRREPTVEIIKQLSRQLQLAPHSIEEWVQPISAAESDYLIASLYARQCWDTRDYVGAAQSAGAAAEKASASHDSVTWWNMTYLQANSLLRCGSHAEALEVLKRLLNNSLTSDSDALTMRTRQTMAAALMSLGRLPEAIEEATLAVEIGSGDTDEEYTAYLIAMQTLVGALAESGDLEGAWQHCVALVDAVTDSTPKQLAGEIHWVIGNVAFIRQDINTGLSHHSQAGRLLSPTQDLSRWAQFNKATAWVRLAAGVVEPATLEAIERSELAHSVVGATRTETLEVSLLRARWLYLNGDMDAALTLLESIGSERDVLANHIAGDTALLLGKVLKAQDRTEDALAAFNDAKAMFTEAGATERISQAMESIVEIESLRRSGSRQ</sequence>
<dbReference type="GO" id="GO:0003677">
    <property type="term" value="F:DNA binding"/>
    <property type="evidence" value="ECO:0007669"/>
    <property type="project" value="InterPro"/>
</dbReference>
<organism evidence="2 3">
    <name type="scientific">Arthrobacter livingstonensis</name>
    <dbReference type="NCBI Taxonomy" id="670078"/>
    <lineage>
        <taxon>Bacteria</taxon>
        <taxon>Bacillati</taxon>
        <taxon>Actinomycetota</taxon>
        <taxon>Actinomycetes</taxon>
        <taxon>Micrococcales</taxon>
        <taxon>Micrococcaceae</taxon>
        <taxon>Arthrobacter</taxon>
    </lineage>
</organism>
<reference evidence="2 3" key="1">
    <citation type="submission" date="2018-05" db="EMBL/GenBank/DDBJ databases">
        <title>Genetic diversity of glacier-inhabiting Cryobacterium bacteria in China and description of Cryobacterium mengkeensis sp. nov. and Arthrobacter glacialis sp. nov.</title>
        <authorList>
            <person name="Liu Q."/>
            <person name="Xin Y.-H."/>
        </authorList>
    </citation>
    <scope>NUCLEOTIDE SEQUENCE [LARGE SCALE GENOMIC DNA]</scope>
    <source>
        <strain evidence="2 3">LI2</strain>
    </source>
</reference>
<dbReference type="InterPro" id="IPR001387">
    <property type="entry name" value="Cro/C1-type_HTH"/>
</dbReference>
<accession>A0A2V5L4B9</accession>
<evidence type="ECO:0000313" key="3">
    <source>
        <dbReference type="Proteomes" id="UP000247832"/>
    </source>
</evidence>
<keyword evidence="3" id="KW-1185">Reference proteome</keyword>
<dbReference type="OrthoDB" id="3675359at2"/>
<dbReference type="Gene3D" id="1.25.40.10">
    <property type="entry name" value="Tetratricopeptide repeat domain"/>
    <property type="match status" value="1"/>
</dbReference>
<protein>
    <submittedName>
        <fullName evidence="2">XRE family transcriptional regulator</fullName>
    </submittedName>
</protein>
<evidence type="ECO:0000313" key="2">
    <source>
        <dbReference type="EMBL" id="PYI66179.1"/>
    </source>
</evidence>
<dbReference type="PROSITE" id="PS50943">
    <property type="entry name" value="HTH_CROC1"/>
    <property type="match status" value="1"/>
</dbReference>
<comment type="caution">
    <text evidence="2">The sequence shown here is derived from an EMBL/GenBank/DDBJ whole genome shotgun (WGS) entry which is preliminary data.</text>
</comment>
<dbReference type="AlphaFoldDB" id="A0A2V5L4B9"/>
<gene>
    <name evidence="2" type="ORF">CVV68_15420</name>
</gene>
<dbReference type="Proteomes" id="UP000247832">
    <property type="component" value="Unassembled WGS sequence"/>
</dbReference>
<name>A0A2V5L4B9_9MICC</name>
<proteinExistence type="predicted"/>
<dbReference type="InterPro" id="IPR011990">
    <property type="entry name" value="TPR-like_helical_dom_sf"/>
</dbReference>
<dbReference type="Gene3D" id="1.10.260.40">
    <property type="entry name" value="lambda repressor-like DNA-binding domains"/>
    <property type="match status" value="1"/>
</dbReference>
<evidence type="ECO:0000259" key="1">
    <source>
        <dbReference type="PROSITE" id="PS50943"/>
    </source>
</evidence>
<dbReference type="SUPFAM" id="SSF48452">
    <property type="entry name" value="TPR-like"/>
    <property type="match status" value="1"/>
</dbReference>
<dbReference type="SMART" id="SM00530">
    <property type="entry name" value="HTH_XRE"/>
    <property type="match status" value="1"/>
</dbReference>
<dbReference type="EMBL" id="QJVD01000017">
    <property type="protein sequence ID" value="PYI66179.1"/>
    <property type="molecule type" value="Genomic_DNA"/>
</dbReference>
<dbReference type="CDD" id="cd00093">
    <property type="entry name" value="HTH_XRE"/>
    <property type="match status" value="1"/>
</dbReference>
<dbReference type="Pfam" id="PF13560">
    <property type="entry name" value="HTH_31"/>
    <property type="match status" value="1"/>
</dbReference>
<dbReference type="SUPFAM" id="SSF47413">
    <property type="entry name" value="lambda repressor-like DNA-binding domains"/>
    <property type="match status" value="1"/>
</dbReference>
<dbReference type="InterPro" id="IPR010982">
    <property type="entry name" value="Lambda_DNA-bd_dom_sf"/>
</dbReference>